<evidence type="ECO:0000256" key="1">
    <source>
        <dbReference type="SAM" id="Phobius"/>
    </source>
</evidence>
<feature type="transmembrane region" description="Helical" evidence="1">
    <location>
        <begin position="127"/>
        <end position="148"/>
    </location>
</feature>
<keyword evidence="1" id="KW-1133">Transmembrane helix</keyword>
<accession>A0AAD7K358</accession>
<reference evidence="3" key="1">
    <citation type="submission" date="2023-03" db="EMBL/GenBank/DDBJ databases">
        <title>Massive genome expansion in bonnet fungi (Mycena s.s.) driven by repeated elements and novel gene families across ecological guilds.</title>
        <authorList>
            <consortium name="Lawrence Berkeley National Laboratory"/>
            <person name="Harder C.B."/>
            <person name="Miyauchi S."/>
            <person name="Viragh M."/>
            <person name="Kuo A."/>
            <person name="Thoen E."/>
            <person name="Andreopoulos B."/>
            <person name="Lu D."/>
            <person name="Skrede I."/>
            <person name="Drula E."/>
            <person name="Henrissat B."/>
            <person name="Morin E."/>
            <person name="Kohler A."/>
            <person name="Barry K."/>
            <person name="LaButti K."/>
            <person name="Morin E."/>
            <person name="Salamov A."/>
            <person name="Lipzen A."/>
            <person name="Mereny Z."/>
            <person name="Hegedus B."/>
            <person name="Baldrian P."/>
            <person name="Stursova M."/>
            <person name="Weitz H."/>
            <person name="Taylor A."/>
            <person name="Grigoriev I.V."/>
            <person name="Nagy L.G."/>
            <person name="Martin F."/>
            <person name="Kauserud H."/>
        </authorList>
    </citation>
    <scope>NUCLEOTIDE SEQUENCE</scope>
    <source>
        <strain evidence="3">CBHHK182m</strain>
    </source>
</reference>
<dbReference type="Pfam" id="PF20151">
    <property type="entry name" value="DUF6533"/>
    <property type="match status" value="1"/>
</dbReference>
<evidence type="ECO:0000259" key="2">
    <source>
        <dbReference type="Pfam" id="PF20151"/>
    </source>
</evidence>
<keyword evidence="1" id="KW-0472">Membrane</keyword>
<protein>
    <recommendedName>
        <fullName evidence="2">DUF6533 domain-containing protein</fullName>
    </recommendedName>
</protein>
<dbReference type="EMBL" id="JARKIB010000008">
    <property type="protein sequence ID" value="KAJ7777322.1"/>
    <property type="molecule type" value="Genomic_DNA"/>
</dbReference>
<organism evidence="3 4">
    <name type="scientific">Mycena metata</name>
    <dbReference type="NCBI Taxonomy" id="1033252"/>
    <lineage>
        <taxon>Eukaryota</taxon>
        <taxon>Fungi</taxon>
        <taxon>Dikarya</taxon>
        <taxon>Basidiomycota</taxon>
        <taxon>Agaricomycotina</taxon>
        <taxon>Agaricomycetes</taxon>
        <taxon>Agaricomycetidae</taxon>
        <taxon>Agaricales</taxon>
        <taxon>Marasmiineae</taxon>
        <taxon>Mycenaceae</taxon>
        <taxon>Mycena</taxon>
    </lineage>
</organism>
<sequence length="328" mass="36926">MSSAAELELEHEILQLIADARTTNCLALAGLSVVIYEHLANFPDEFNIMWKSRLSLSNVFYIWIRYFTLVALSVDVSFMLRTEWSDRSCQRFFYTETATSAIITVSADMILIFRVWILYGRSKRLRYLFLALITAELIAMFTIGIYTVKQLVQYVHIGSILGGCYSLEVPRLFTYYNVPFFIVAVTMFSMTLYNCGSTLMTLGLGNTPMISLFMRDGLFWFLALLMLSIVELILWARARPTLAQIPAVPGTACVAVIAARVLLNIKQLASQTAKGGTSMPTMQSETEMDSIPARVRGGHTERVPWFLKTDIVGDHTQYAGPGERSQQV</sequence>
<name>A0AAD7K358_9AGAR</name>
<evidence type="ECO:0000313" key="3">
    <source>
        <dbReference type="EMBL" id="KAJ7777322.1"/>
    </source>
</evidence>
<gene>
    <name evidence="3" type="ORF">B0H16DRAFT_1879405</name>
</gene>
<keyword evidence="1" id="KW-0812">Transmembrane</keyword>
<feature type="transmembrane region" description="Helical" evidence="1">
    <location>
        <begin position="217"/>
        <end position="236"/>
    </location>
</feature>
<dbReference type="Proteomes" id="UP001215598">
    <property type="component" value="Unassembled WGS sequence"/>
</dbReference>
<dbReference type="InterPro" id="IPR045340">
    <property type="entry name" value="DUF6533"/>
</dbReference>
<feature type="domain" description="DUF6533" evidence="2">
    <location>
        <begin position="25"/>
        <end position="70"/>
    </location>
</feature>
<keyword evidence="4" id="KW-1185">Reference proteome</keyword>
<feature type="transmembrane region" description="Helical" evidence="1">
    <location>
        <begin position="180"/>
        <end position="205"/>
    </location>
</feature>
<feature type="transmembrane region" description="Helical" evidence="1">
    <location>
        <begin position="242"/>
        <end position="263"/>
    </location>
</feature>
<dbReference type="AlphaFoldDB" id="A0AAD7K358"/>
<comment type="caution">
    <text evidence="3">The sequence shown here is derived from an EMBL/GenBank/DDBJ whole genome shotgun (WGS) entry which is preliminary data.</text>
</comment>
<feature type="transmembrane region" description="Helical" evidence="1">
    <location>
        <begin position="59"/>
        <end position="80"/>
    </location>
</feature>
<evidence type="ECO:0000313" key="4">
    <source>
        <dbReference type="Proteomes" id="UP001215598"/>
    </source>
</evidence>
<proteinExistence type="predicted"/>
<feature type="transmembrane region" description="Helical" evidence="1">
    <location>
        <begin position="100"/>
        <end position="120"/>
    </location>
</feature>